<dbReference type="InterPro" id="IPR043130">
    <property type="entry name" value="CDP-OH_PTrfase_TM_dom"/>
</dbReference>
<dbReference type="GO" id="GO:0008654">
    <property type="term" value="P:phospholipid biosynthetic process"/>
    <property type="evidence" value="ECO:0007669"/>
    <property type="project" value="InterPro"/>
</dbReference>
<dbReference type="InterPro" id="IPR014472">
    <property type="entry name" value="CHOPT"/>
</dbReference>
<feature type="transmembrane region" description="Helical" evidence="6">
    <location>
        <begin position="48"/>
        <end position="69"/>
    </location>
</feature>
<dbReference type="EMBL" id="JALJOR010000001">
    <property type="protein sequence ID" value="KAK9829687.1"/>
    <property type="molecule type" value="Genomic_DNA"/>
</dbReference>
<feature type="transmembrane region" description="Helical" evidence="6">
    <location>
        <begin position="344"/>
        <end position="373"/>
    </location>
</feature>
<keyword evidence="6" id="KW-1133">Transmembrane helix</keyword>
<sequence length="383" mass="42378">MPYLSARALKGLKQYQYKAGGYTKLDDLHQPFWNWAVELLPLWLAPNLITLTGLFGLVAAYLVTAWYLPEFEGDAPRWVYFLNGFASLAYMHLDCLDGKQARRTKTSSPLGQLFDHGCDAVSVHLIIAALASSLDLGVSLVAVGGAMAILVPWILAHWEEYHTGNMLYGNGYWGLTEANYALVFVHFATAAFGPHIWTAHLSSLLPVKLPVDIQINQLLLLAVGFFAALQSIGQIWRVLTAQQPSMPLHERGHKQMGFSHALSHLVQIVLILVMGVIIMLEPATSPGQARAIVAMYGLVYALEATKLIMDHMAKEPFEITWWPVVLMVLYILNNRVTLVSPPLLAWIITAITMAGYVQYVTTVCGEICAYLGINCLTIRKASN</sequence>
<dbReference type="PIRSF" id="PIRSF015665">
    <property type="entry name" value="CHOPT"/>
    <property type="match status" value="1"/>
</dbReference>
<dbReference type="AlphaFoldDB" id="A0AAW1R7C2"/>
<keyword evidence="8" id="KW-1185">Reference proteome</keyword>
<proteinExistence type="inferred from homology"/>
<keyword evidence="4 6" id="KW-0472">Membrane</keyword>
<evidence type="ECO:0000256" key="4">
    <source>
        <dbReference type="ARBA" id="ARBA00023136"/>
    </source>
</evidence>
<feature type="transmembrane region" description="Helical" evidence="6">
    <location>
        <begin position="137"/>
        <end position="158"/>
    </location>
</feature>
<comment type="similarity">
    <text evidence="2 5">Belongs to the CDP-alcohol phosphatidyltransferase class-I family.</text>
</comment>
<dbReference type="Gene3D" id="1.20.120.1760">
    <property type="match status" value="1"/>
</dbReference>
<feature type="transmembrane region" description="Helical" evidence="6">
    <location>
        <begin position="261"/>
        <end position="280"/>
    </location>
</feature>
<feature type="transmembrane region" description="Helical" evidence="6">
    <location>
        <begin position="178"/>
        <end position="197"/>
    </location>
</feature>
<dbReference type="GO" id="GO:0016780">
    <property type="term" value="F:phosphotransferase activity, for other substituted phosphate groups"/>
    <property type="evidence" value="ECO:0007669"/>
    <property type="project" value="InterPro"/>
</dbReference>
<reference evidence="7 8" key="1">
    <citation type="journal article" date="2024" name="Nat. Commun.">
        <title>Phylogenomics reveals the evolutionary origins of lichenization in chlorophyte algae.</title>
        <authorList>
            <person name="Puginier C."/>
            <person name="Libourel C."/>
            <person name="Otte J."/>
            <person name="Skaloud P."/>
            <person name="Haon M."/>
            <person name="Grisel S."/>
            <person name="Petersen M."/>
            <person name="Berrin J.G."/>
            <person name="Delaux P.M."/>
            <person name="Dal Grande F."/>
            <person name="Keller J."/>
        </authorList>
    </citation>
    <scope>NUCLEOTIDE SEQUENCE [LARGE SCALE GENOMIC DNA]</scope>
    <source>
        <strain evidence="7 8">SAG 2043</strain>
    </source>
</reference>
<name>A0AAW1R7C2_9CHLO</name>
<feature type="transmembrane region" description="Helical" evidence="6">
    <location>
        <begin position="217"/>
        <end position="240"/>
    </location>
</feature>
<comment type="caution">
    <text evidence="7">The sequence shown here is derived from an EMBL/GenBank/DDBJ whole genome shotgun (WGS) entry which is preliminary data.</text>
</comment>
<evidence type="ECO:0000256" key="5">
    <source>
        <dbReference type="RuleBase" id="RU003750"/>
    </source>
</evidence>
<organism evidence="7 8">
    <name type="scientific">[Myrmecia] bisecta</name>
    <dbReference type="NCBI Taxonomy" id="41462"/>
    <lineage>
        <taxon>Eukaryota</taxon>
        <taxon>Viridiplantae</taxon>
        <taxon>Chlorophyta</taxon>
        <taxon>core chlorophytes</taxon>
        <taxon>Trebouxiophyceae</taxon>
        <taxon>Trebouxiales</taxon>
        <taxon>Trebouxiaceae</taxon>
        <taxon>Myrmecia</taxon>
    </lineage>
</organism>
<evidence type="ECO:0000256" key="2">
    <source>
        <dbReference type="ARBA" id="ARBA00010441"/>
    </source>
</evidence>
<gene>
    <name evidence="7" type="ORF">WJX72_007350</name>
</gene>
<dbReference type="Proteomes" id="UP001489004">
    <property type="component" value="Unassembled WGS sequence"/>
</dbReference>
<dbReference type="PANTHER" id="PTHR10414">
    <property type="entry name" value="ETHANOLAMINEPHOSPHOTRANSFERASE"/>
    <property type="match status" value="1"/>
</dbReference>
<dbReference type="Pfam" id="PF01066">
    <property type="entry name" value="CDP-OH_P_transf"/>
    <property type="match status" value="1"/>
</dbReference>
<dbReference type="PROSITE" id="PS00379">
    <property type="entry name" value="CDP_ALCOHOL_P_TRANSF"/>
    <property type="match status" value="1"/>
</dbReference>
<feature type="transmembrane region" description="Helical" evidence="6">
    <location>
        <begin position="292"/>
        <end position="309"/>
    </location>
</feature>
<evidence type="ECO:0000256" key="3">
    <source>
        <dbReference type="ARBA" id="ARBA00022679"/>
    </source>
</evidence>
<keyword evidence="6" id="KW-0812">Transmembrane</keyword>
<comment type="subcellular location">
    <subcellularLocation>
        <location evidence="1">Membrane</location>
    </subcellularLocation>
</comment>
<feature type="transmembrane region" description="Helical" evidence="6">
    <location>
        <begin position="316"/>
        <end position="332"/>
    </location>
</feature>
<evidence type="ECO:0000256" key="1">
    <source>
        <dbReference type="ARBA" id="ARBA00004370"/>
    </source>
</evidence>
<protein>
    <recommendedName>
        <fullName evidence="9">Ethanolaminephosphotransferase</fullName>
    </recommendedName>
</protein>
<evidence type="ECO:0000256" key="6">
    <source>
        <dbReference type="SAM" id="Phobius"/>
    </source>
</evidence>
<keyword evidence="3 5" id="KW-0808">Transferase</keyword>
<dbReference type="InterPro" id="IPR000462">
    <property type="entry name" value="CDP-OH_P_trans"/>
</dbReference>
<evidence type="ECO:0008006" key="9">
    <source>
        <dbReference type="Google" id="ProtNLM"/>
    </source>
</evidence>
<accession>A0AAW1R7C2</accession>
<evidence type="ECO:0000313" key="7">
    <source>
        <dbReference type="EMBL" id="KAK9829687.1"/>
    </source>
</evidence>
<evidence type="ECO:0000313" key="8">
    <source>
        <dbReference type="Proteomes" id="UP001489004"/>
    </source>
</evidence>
<dbReference type="GO" id="GO:0016020">
    <property type="term" value="C:membrane"/>
    <property type="evidence" value="ECO:0007669"/>
    <property type="project" value="UniProtKB-SubCell"/>
</dbReference>
<dbReference type="InterPro" id="IPR048254">
    <property type="entry name" value="CDP_ALCOHOL_P_TRANSF_CS"/>
</dbReference>
<dbReference type="PANTHER" id="PTHR10414:SF37">
    <property type="entry name" value="BB IN A BOXCAR, ISOFORM C"/>
    <property type="match status" value="1"/>
</dbReference>